<evidence type="ECO:0000259" key="8">
    <source>
        <dbReference type="Pfam" id="PF16822"/>
    </source>
</evidence>
<dbReference type="Pfam" id="PF16822">
    <property type="entry name" value="ALGX"/>
    <property type="match status" value="1"/>
</dbReference>
<name>A0ABT5K3I8_9BURK</name>
<feature type="region of interest" description="Disordered" evidence="7">
    <location>
        <begin position="354"/>
        <end position="384"/>
    </location>
</feature>
<keyword evidence="6" id="KW-0016">Alginate biosynthesis</keyword>
<evidence type="ECO:0000256" key="4">
    <source>
        <dbReference type="ARBA" id="ARBA00022729"/>
    </source>
</evidence>
<comment type="pathway">
    <text evidence="2">Glycan biosynthesis; alginate biosynthesis.</text>
</comment>
<evidence type="ECO:0000256" key="7">
    <source>
        <dbReference type="SAM" id="MobiDB-lite"/>
    </source>
</evidence>
<gene>
    <name evidence="9" type="ORF">OIK44_11895</name>
</gene>
<dbReference type="RefSeq" id="WP_273670968.1">
    <property type="nucleotide sequence ID" value="NZ_JAQQXR010000004.1"/>
</dbReference>
<keyword evidence="9" id="KW-0131">Cell cycle</keyword>
<evidence type="ECO:0000313" key="9">
    <source>
        <dbReference type="EMBL" id="MDC8758292.1"/>
    </source>
</evidence>
<evidence type="ECO:0000313" key="10">
    <source>
        <dbReference type="Proteomes" id="UP001221208"/>
    </source>
</evidence>
<dbReference type="GO" id="GO:0051301">
    <property type="term" value="P:cell division"/>
    <property type="evidence" value="ECO:0007669"/>
    <property type="project" value="UniProtKB-KW"/>
</dbReference>
<keyword evidence="5" id="KW-0574">Periplasm</keyword>
<proteinExistence type="predicted"/>
<feature type="domain" description="AlgX/AlgJ SGNH hydrolase-like" evidence="8">
    <location>
        <begin position="86"/>
        <end position="342"/>
    </location>
</feature>
<dbReference type="EMBL" id="JAQQXR010000004">
    <property type="protein sequence ID" value="MDC8758292.1"/>
    <property type="molecule type" value="Genomic_DNA"/>
</dbReference>
<evidence type="ECO:0000256" key="2">
    <source>
        <dbReference type="ARBA" id="ARBA00005182"/>
    </source>
</evidence>
<keyword evidence="10" id="KW-1185">Reference proteome</keyword>
<organism evidence="9 10">
    <name type="scientific">Janthinobacterium fluminis</name>
    <dbReference type="NCBI Taxonomy" id="2987524"/>
    <lineage>
        <taxon>Bacteria</taxon>
        <taxon>Pseudomonadati</taxon>
        <taxon>Pseudomonadota</taxon>
        <taxon>Betaproteobacteria</taxon>
        <taxon>Burkholderiales</taxon>
        <taxon>Oxalobacteraceae</taxon>
        <taxon>Janthinobacterium</taxon>
    </lineage>
</organism>
<keyword evidence="4" id="KW-0732">Signal</keyword>
<evidence type="ECO:0000256" key="6">
    <source>
        <dbReference type="ARBA" id="ARBA00022841"/>
    </source>
</evidence>
<evidence type="ECO:0000256" key="3">
    <source>
        <dbReference type="ARBA" id="ARBA00022679"/>
    </source>
</evidence>
<reference evidence="9 10" key="1">
    <citation type="submission" date="2022-10" db="EMBL/GenBank/DDBJ databases">
        <title>Janthinobacterium sp. hw3 Genome sequencing.</title>
        <authorList>
            <person name="Park S."/>
        </authorList>
    </citation>
    <scope>NUCLEOTIDE SEQUENCE [LARGE SCALE GENOMIC DNA]</scope>
    <source>
        <strain evidence="10">hw3</strain>
    </source>
</reference>
<keyword evidence="3" id="KW-0808">Transferase</keyword>
<accession>A0ABT5K3I8</accession>
<dbReference type="InterPro" id="IPR031811">
    <property type="entry name" value="ALGX/ALGJ_SGNH-like"/>
</dbReference>
<protein>
    <submittedName>
        <fullName evidence="9">Cell division protein FtsQ</fullName>
    </submittedName>
</protein>
<dbReference type="Proteomes" id="UP001221208">
    <property type="component" value="Unassembled WGS sequence"/>
</dbReference>
<evidence type="ECO:0000256" key="5">
    <source>
        <dbReference type="ARBA" id="ARBA00022764"/>
    </source>
</evidence>
<comment type="subcellular location">
    <subcellularLocation>
        <location evidence="1">Periplasm</location>
    </subcellularLocation>
</comment>
<feature type="compositionally biased region" description="Low complexity" evidence="7">
    <location>
        <begin position="371"/>
        <end position="384"/>
    </location>
</feature>
<keyword evidence="9" id="KW-0132">Cell division</keyword>
<comment type="caution">
    <text evidence="9">The sequence shown here is derived from an EMBL/GenBank/DDBJ whole genome shotgun (WGS) entry which is preliminary data.</text>
</comment>
<sequence length="384" mass="40612">MSTPSAQALRRQHRRCAAVLIALSAAGLLYEAGVLARTPAATRAAWLDGSAGRALNRALTLPYRDNLNTAAAALRYRFAGDLGAQVQEGCPGWLFYSDGLRARAGARAAFRRRLELMHAVVQSLRAGGVDVLVLTVPDKARVERYALCGLDQGDDMQQRWWRWQAGLAAEGAGVADVEAALAAVSPAFFRTDVHWNRHGAAAAAALVAAAARPLLRGGPAQQFSRQTGSATQERMGDLLVLAGLAQAPPHWRPPADREVPETIAALGSGGLLDEPAPPEVMVLGSSYSRRSNFAEALGMALGRAVWNRSVDGGQFAGALHTALRERARWPASVRLVVWELPELALSLPLSEAEQSLLRDGGPRSDSVNATPHSPSGAALAASAP</sequence>
<evidence type="ECO:0000256" key="1">
    <source>
        <dbReference type="ARBA" id="ARBA00004418"/>
    </source>
</evidence>